<evidence type="ECO:0000313" key="2">
    <source>
        <dbReference type="EMBL" id="RCK80012.1"/>
    </source>
</evidence>
<dbReference type="EMBL" id="QOQW01000009">
    <property type="protein sequence ID" value="RCK80012.1"/>
    <property type="molecule type" value="Genomic_DNA"/>
</dbReference>
<evidence type="ECO:0000313" key="3">
    <source>
        <dbReference type="Proteomes" id="UP000252355"/>
    </source>
</evidence>
<name>A0A367ZRK2_9BACT</name>
<sequence>MAAGLAAGETSATTTSSTATATPTTVRPPTELTLVTVDLPILFTFHPAMRNFDHRTGKFVSQAPYTPPTGGLKAWNDLTDQRKAIADLEAAMEGQLGKVNAEMAANNRPADPKAEGVASPPSWVEYQKYAEMAQEHRRRLTELTHQILGGFPESLLGGLPEADLRRIAQEIFTAVEEEAKANQAALVLNLPTFDLGGASPSERETAPPPAPALDLLDRWKVRKLKDLEDLVHQASGSSPLPFGKPLPPRDPKAWCGGHFESIKDPAFLRTLVGEYFEARQVFCRPFENLGVRRRVLKGNVTFHEKDVTIEALARIFDLYKTRSLERDTILAFLRRQRGG</sequence>
<dbReference type="AlphaFoldDB" id="A0A367ZRK2"/>
<accession>A0A367ZRK2</accession>
<proteinExistence type="predicted"/>
<reference evidence="2 3" key="1">
    <citation type="submission" date="2018-05" db="EMBL/GenBank/DDBJ databases">
        <title>A metagenomic window into the 2 km-deep terrestrial subsurface aquifer revealed taxonomically and functionally diverse microbial community comprising novel uncultured bacterial lineages.</title>
        <authorList>
            <person name="Kadnikov V.V."/>
            <person name="Mardanov A.V."/>
            <person name="Beletsky A.V."/>
            <person name="Banks D."/>
            <person name="Pimenov N.V."/>
            <person name="Frank Y.A."/>
            <person name="Karnachuk O.V."/>
            <person name="Ravin N.V."/>
        </authorList>
    </citation>
    <scope>NUCLEOTIDE SEQUENCE [LARGE SCALE GENOMIC DNA]</scope>
    <source>
        <strain evidence="2">BY5</strain>
    </source>
</reference>
<gene>
    <name evidence="2" type="ORF">OZSIB_3881</name>
</gene>
<evidence type="ECO:0000256" key="1">
    <source>
        <dbReference type="SAM" id="MobiDB-lite"/>
    </source>
</evidence>
<dbReference type="Proteomes" id="UP000252355">
    <property type="component" value="Unassembled WGS sequence"/>
</dbReference>
<feature type="compositionally biased region" description="Low complexity" evidence="1">
    <location>
        <begin position="10"/>
        <end position="27"/>
    </location>
</feature>
<protein>
    <submittedName>
        <fullName evidence="2">Uncharacterized protein</fullName>
    </submittedName>
</protein>
<organism evidence="2 3">
    <name type="scientific">Candidatus Ozemobacter sibiricus</name>
    <dbReference type="NCBI Taxonomy" id="2268124"/>
    <lineage>
        <taxon>Bacteria</taxon>
        <taxon>Candidatus Ozemobacteria</taxon>
        <taxon>Candidatus Ozemobacterales</taxon>
        <taxon>Candidatus Ozemobacteraceae</taxon>
        <taxon>Candidatus Ozemobacter</taxon>
    </lineage>
</organism>
<feature type="region of interest" description="Disordered" evidence="1">
    <location>
        <begin position="1"/>
        <end position="27"/>
    </location>
</feature>
<comment type="caution">
    <text evidence="2">The sequence shown here is derived from an EMBL/GenBank/DDBJ whole genome shotgun (WGS) entry which is preliminary data.</text>
</comment>